<evidence type="ECO:0000313" key="3">
    <source>
        <dbReference type="Proteomes" id="UP001620460"/>
    </source>
</evidence>
<evidence type="ECO:0000313" key="2">
    <source>
        <dbReference type="EMBL" id="MFK2903427.1"/>
    </source>
</evidence>
<protein>
    <submittedName>
        <fullName evidence="2">DUF1653 domain-containing protein</fullName>
    </submittedName>
</protein>
<name>A0ABW8JUF1_9GAMM</name>
<proteinExistence type="predicted"/>
<gene>
    <name evidence="2" type="ORF">ISP17_05610</name>
</gene>
<feature type="domain" description="DUF1653" evidence="1">
    <location>
        <begin position="6"/>
        <end position="66"/>
    </location>
</feature>
<dbReference type="Pfam" id="PF07866">
    <property type="entry name" value="DUF1653"/>
    <property type="match status" value="1"/>
</dbReference>
<sequence>MQPAAGIYRHYKGQRYRVLGTAHHSETMEPLVVYQALYGEHGLWVRPAAMFCETVELEGEPIPRFALEQADSDDTLAHPSTGTPS</sequence>
<comment type="caution">
    <text evidence="2">The sequence shown here is derived from an EMBL/GenBank/DDBJ whole genome shotgun (WGS) entry which is preliminary data.</text>
</comment>
<accession>A0ABW8JUF1</accession>
<dbReference type="RefSeq" id="WP_404630850.1">
    <property type="nucleotide sequence ID" value="NZ_JADIKM010000001.1"/>
</dbReference>
<organism evidence="2 3">
    <name type="scientific">Dyella ginsengisoli</name>
    <dbReference type="NCBI Taxonomy" id="363848"/>
    <lineage>
        <taxon>Bacteria</taxon>
        <taxon>Pseudomonadati</taxon>
        <taxon>Pseudomonadota</taxon>
        <taxon>Gammaproteobacteria</taxon>
        <taxon>Lysobacterales</taxon>
        <taxon>Rhodanobacteraceae</taxon>
        <taxon>Dyella</taxon>
    </lineage>
</organism>
<reference evidence="2 3" key="1">
    <citation type="submission" date="2020-10" db="EMBL/GenBank/DDBJ databases">
        <title>Phylogeny of dyella-like bacteria.</title>
        <authorList>
            <person name="Fu J."/>
        </authorList>
    </citation>
    <scope>NUCLEOTIDE SEQUENCE [LARGE SCALE GENOMIC DNA]</scope>
    <source>
        <strain evidence="2 3">Gsoil3046</strain>
    </source>
</reference>
<dbReference type="Gene3D" id="2.30.30.320">
    <property type="entry name" value="DUF1653-like domain"/>
    <property type="match status" value="1"/>
</dbReference>
<dbReference type="InterPro" id="IPR037135">
    <property type="entry name" value="DUF1653-like_dom_sf"/>
</dbReference>
<dbReference type="InterPro" id="IPR023387">
    <property type="entry name" value="DUF1653-like_dom"/>
</dbReference>
<keyword evidence="3" id="KW-1185">Reference proteome</keyword>
<dbReference type="EMBL" id="JADIKM010000001">
    <property type="protein sequence ID" value="MFK2903427.1"/>
    <property type="molecule type" value="Genomic_DNA"/>
</dbReference>
<evidence type="ECO:0000259" key="1">
    <source>
        <dbReference type="Pfam" id="PF07866"/>
    </source>
</evidence>
<dbReference type="Proteomes" id="UP001620460">
    <property type="component" value="Unassembled WGS sequence"/>
</dbReference>